<keyword evidence="2" id="KW-1185">Reference proteome</keyword>
<name>A0A1M4MUY8_9RHOB</name>
<organism evidence="1 2">
    <name type="scientific">Donghicola eburneus</name>
    <dbReference type="NCBI Taxonomy" id="393278"/>
    <lineage>
        <taxon>Bacteria</taxon>
        <taxon>Pseudomonadati</taxon>
        <taxon>Pseudomonadota</taxon>
        <taxon>Alphaproteobacteria</taxon>
        <taxon>Rhodobacterales</taxon>
        <taxon>Roseobacteraceae</taxon>
        <taxon>Donghicola</taxon>
    </lineage>
</organism>
<gene>
    <name evidence="1" type="ORF">KARMA_0171</name>
</gene>
<evidence type="ECO:0000313" key="1">
    <source>
        <dbReference type="EMBL" id="SCM65999.1"/>
    </source>
</evidence>
<dbReference type="RefSeq" id="WP_072702548.1">
    <property type="nucleotide sequence ID" value="NZ_FMJB01000014.1"/>
</dbReference>
<evidence type="ECO:0000313" key="2">
    <source>
        <dbReference type="Proteomes" id="UP000184085"/>
    </source>
</evidence>
<dbReference type="AlphaFoldDB" id="A0A1M4MUY8"/>
<proteinExistence type="predicted"/>
<dbReference type="EMBL" id="FMJB01000014">
    <property type="protein sequence ID" value="SCM65999.1"/>
    <property type="molecule type" value="Genomic_DNA"/>
</dbReference>
<accession>A0A1M4MUY8</accession>
<evidence type="ECO:0008006" key="3">
    <source>
        <dbReference type="Google" id="ProtNLM"/>
    </source>
</evidence>
<reference evidence="2" key="1">
    <citation type="submission" date="2016-09" db="EMBL/GenBank/DDBJ databases">
        <authorList>
            <person name="Wibberg D."/>
        </authorList>
    </citation>
    <scope>NUCLEOTIDE SEQUENCE [LARGE SCALE GENOMIC DNA]</scope>
</reference>
<protein>
    <recommendedName>
        <fullName evidence="3">Secreted protein</fullName>
    </recommendedName>
</protein>
<sequence>MLNKSLILRFPDLQGAQMAAPFMVEGLATQLDELQIIDLKVIIGKAGELVVSAGFEDAKTLKKADSFFAEMIETMKKSFLFRVNVFDAVAVMNLNADAIEAKTAARAAA</sequence>
<dbReference type="Proteomes" id="UP000184085">
    <property type="component" value="Unassembled WGS sequence"/>
</dbReference>